<dbReference type="PANTHER" id="PTHR45866:SF12">
    <property type="entry name" value="DNA TOPOISOMERASE 4 SUBUNIT B"/>
    <property type="match status" value="1"/>
</dbReference>
<evidence type="ECO:0000313" key="6">
    <source>
        <dbReference type="EMBL" id="EDH0936784.1"/>
    </source>
</evidence>
<sequence>MNNNDSIKILSGMEAVRKRPEFFINSTDTHGLHFLIKVLINKSIEAIYAGFSKKIIVTLHDDGSASVCNPDYVKIVGKHKTDKFNLEEILTILPYNQHESAPAIVNALSEWLIVTINYEGITYQQKFKSGGKPDGVLQKVNFSKSTGISIRFKPDETIFSSTSFDFEVLSKMLQETAFLLKGTSIQLIDKRTEVTEAFFYEEGLRNFVEYINNEKEVLHPAVSLKGEYENFQVEIVFQFTDTISGNILSYVNNVRMSESSLSEKVLDSTLLNSFNDYARKFNFLKVKDENIEISDIRNTLTIVQSIQVLRQYLVFDHQSKDFIVPEEVNRAVENIMVTNLVCFLSENPEVSSLLMKKMIKSRKEKTL</sequence>
<dbReference type="Gene3D" id="3.30.565.10">
    <property type="entry name" value="Histidine kinase-like ATPase, C-terminal domain"/>
    <property type="match status" value="1"/>
</dbReference>
<reference evidence="6" key="1">
    <citation type="submission" date="2019-10" db="EMBL/GenBank/DDBJ databases">
        <authorList>
            <consortium name="GenomeTrakr: Next Generation Sequencing Network for Food Pathogen Tracability"/>
        </authorList>
    </citation>
    <scope>NUCLEOTIDE SEQUENCE</scope>
    <source>
        <strain evidence="6">CFSAN085152</strain>
    </source>
</reference>
<dbReference type="InterPro" id="IPR013506">
    <property type="entry name" value="Topo_IIA_bsu_dom2"/>
</dbReference>
<dbReference type="InterPro" id="IPR036890">
    <property type="entry name" value="HATPase_C_sf"/>
</dbReference>
<proteinExistence type="predicted"/>
<evidence type="ECO:0000256" key="3">
    <source>
        <dbReference type="ARBA" id="ARBA00023125"/>
    </source>
</evidence>
<dbReference type="Gene3D" id="3.30.230.10">
    <property type="match status" value="1"/>
</dbReference>
<dbReference type="EMBL" id="AAMGJA010000001">
    <property type="protein sequence ID" value="EDH0936784.1"/>
    <property type="molecule type" value="Genomic_DNA"/>
</dbReference>
<evidence type="ECO:0000259" key="5">
    <source>
        <dbReference type="Pfam" id="PF00204"/>
    </source>
</evidence>
<organism evidence="6">
    <name type="scientific">Listeria monocytogenes</name>
    <dbReference type="NCBI Taxonomy" id="1639"/>
    <lineage>
        <taxon>Bacteria</taxon>
        <taxon>Bacillati</taxon>
        <taxon>Bacillota</taxon>
        <taxon>Bacilli</taxon>
        <taxon>Bacillales</taxon>
        <taxon>Listeriaceae</taxon>
        <taxon>Listeria</taxon>
    </lineage>
</organism>
<dbReference type="GO" id="GO:0003677">
    <property type="term" value="F:DNA binding"/>
    <property type="evidence" value="ECO:0007669"/>
    <property type="project" value="UniProtKB-KW"/>
</dbReference>
<dbReference type="CDD" id="cd00329">
    <property type="entry name" value="TopoII_MutL_Trans"/>
    <property type="match status" value="1"/>
</dbReference>
<dbReference type="PRINTS" id="PR01159">
    <property type="entry name" value="DNAGYRASEB"/>
</dbReference>
<comment type="catalytic activity">
    <reaction evidence="1">
        <text>ATP-dependent breakage, passage and rejoining of double-stranded DNA.</text>
        <dbReference type="EC" id="5.6.2.2"/>
    </reaction>
</comment>
<dbReference type="PANTHER" id="PTHR45866">
    <property type="entry name" value="DNA GYRASE/TOPOISOMERASE SUBUNIT B"/>
    <property type="match status" value="1"/>
</dbReference>
<evidence type="ECO:0000256" key="1">
    <source>
        <dbReference type="ARBA" id="ARBA00000185"/>
    </source>
</evidence>
<gene>
    <name evidence="6" type="ORF">GCV89_02135</name>
</gene>
<protein>
    <recommendedName>
        <fullName evidence="2">DNA topoisomerase (ATP-hydrolyzing)</fullName>
        <ecNumber evidence="2">5.6.2.2</ecNumber>
    </recommendedName>
</protein>
<dbReference type="InterPro" id="IPR014721">
    <property type="entry name" value="Ribsml_uS5_D2-typ_fold_subgr"/>
</dbReference>
<dbReference type="Pfam" id="PF00204">
    <property type="entry name" value="DNA_gyraseB"/>
    <property type="match status" value="1"/>
</dbReference>
<dbReference type="EC" id="5.6.2.2" evidence="2"/>
<dbReference type="GO" id="GO:0003918">
    <property type="term" value="F:DNA topoisomerase type II (double strand cut, ATP-hydrolyzing) activity"/>
    <property type="evidence" value="ECO:0007669"/>
    <property type="project" value="UniProtKB-EC"/>
</dbReference>
<evidence type="ECO:0000256" key="2">
    <source>
        <dbReference type="ARBA" id="ARBA00012895"/>
    </source>
</evidence>
<dbReference type="InterPro" id="IPR020568">
    <property type="entry name" value="Ribosomal_Su5_D2-typ_SF"/>
</dbReference>
<dbReference type="InterPro" id="IPR001241">
    <property type="entry name" value="Topo_IIA"/>
</dbReference>
<keyword evidence="4" id="KW-0413">Isomerase</keyword>
<dbReference type="SUPFAM" id="SSF55874">
    <property type="entry name" value="ATPase domain of HSP90 chaperone/DNA topoisomerase II/histidine kinase"/>
    <property type="match status" value="1"/>
</dbReference>
<dbReference type="SUPFAM" id="SSF54211">
    <property type="entry name" value="Ribosomal protein S5 domain 2-like"/>
    <property type="match status" value="1"/>
</dbReference>
<keyword evidence="3" id="KW-0238">DNA-binding</keyword>
<name>A0A5M3EJR2_LISMN</name>
<comment type="caution">
    <text evidence="6">The sequence shown here is derived from an EMBL/GenBank/DDBJ whole genome shotgun (WGS) entry which is preliminary data.</text>
</comment>
<evidence type="ECO:0000256" key="4">
    <source>
        <dbReference type="ARBA" id="ARBA00023235"/>
    </source>
</evidence>
<dbReference type="SMART" id="SM00433">
    <property type="entry name" value="TOP2c"/>
    <property type="match status" value="1"/>
</dbReference>
<feature type="domain" description="DNA topoisomerase type IIA subunit B" evidence="5">
    <location>
        <begin position="203"/>
        <end position="365"/>
    </location>
</feature>
<dbReference type="GO" id="GO:0006265">
    <property type="term" value="P:DNA topological change"/>
    <property type="evidence" value="ECO:0007669"/>
    <property type="project" value="InterPro"/>
</dbReference>
<dbReference type="AlphaFoldDB" id="A0A5M3EJR2"/>
<accession>A0A5M3EJR2</accession>
<dbReference type="InterPro" id="IPR000565">
    <property type="entry name" value="Topo_IIA_B"/>
</dbReference>
<dbReference type="GO" id="GO:0005524">
    <property type="term" value="F:ATP binding"/>
    <property type="evidence" value="ECO:0007669"/>
    <property type="project" value="InterPro"/>
</dbReference>